<organism evidence="4 5">
    <name type="scientific">Heterotrigona itama</name>
    <dbReference type="NCBI Taxonomy" id="395501"/>
    <lineage>
        <taxon>Eukaryota</taxon>
        <taxon>Metazoa</taxon>
        <taxon>Ecdysozoa</taxon>
        <taxon>Arthropoda</taxon>
        <taxon>Hexapoda</taxon>
        <taxon>Insecta</taxon>
        <taxon>Pterygota</taxon>
        <taxon>Neoptera</taxon>
        <taxon>Endopterygota</taxon>
        <taxon>Hymenoptera</taxon>
        <taxon>Apocrita</taxon>
        <taxon>Aculeata</taxon>
        <taxon>Apoidea</taxon>
        <taxon>Anthophila</taxon>
        <taxon>Apidae</taxon>
        <taxon>Heterotrigona</taxon>
    </lineage>
</organism>
<dbReference type="SUPFAM" id="SSF46689">
    <property type="entry name" value="Homeodomain-like"/>
    <property type="match status" value="2"/>
</dbReference>
<dbReference type="EMBL" id="CAJDYZ010007408">
    <property type="protein sequence ID" value="CAD1474250.1"/>
    <property type="molecule type" value="Genomic_DNA"/>
</dbReference>
<evidence type="ECO:0000313" key="4">
    <source>
        <dbReference type="EMBL" id="CAD1474250.1"/>
    </source>
</evidence>
<evidence type="ECO:0000256" key="2">
    <source>
        <dbReference type="ARBA" id="ARBA00023125"/>
    </source>
</evidence>
<comment type="caution">
    <text evidence="4">The sequence shown here is derived from an EMBL/GenBank/DDBJ whole genome shotgun (WGS) entry which is preliminary data.</text>
</comment>
<dbReference type="GO" id="GO:0003677">
    <property type="term" value="F:DNA binding"/>
    <property type="evidence" value="ECO:0007669"/>
    <property type="project" value="UniProtKB-KW"/>
</dbReference>
<dbReference type="Proteomes" id="UP000752696">
    <property type="component" value="Unassembled WGS sequence"/>
</dbReference>
<evidence type="ECO:0000256" key="1">
    <source>
        <dbReference type="ARBA" id="ARBA00004123"/>
    </source>
</evidence>
<comment type="subcellular location">
    <subcellularLocation>
        <location evidence="1">Nucleus</location>
    </subcellularLocation>
</comment>
<reference evidence="4" key="1">
    <citation type="submission" date="2020-07" db="EMBL/GenBank/DDBJ databases">
        <authorList>
            <person name="Nazaruddin N."/>
        </authorList>
    </citation>
    <scope>NUCLEOTIDE SEQUENCE</scope>
</reference>
<dbReference type="PROSITE" id="PS51253">
    <property type="entry name" value="HTH_CENPB"/>
    <property type="match status" value="1"/>
</dbReference>
<accession>A0A6V7H4M2</accession>
<dbReference type="SMART" id="SM00674">
    <property type="entry name" value="CENPB"/>
    <property type="match status" value="1"/>
</dbReference>
<dbReference type="AlphaFoldDB" id="A0A6V7H4M2"/>
<keyword evidence="2" id="KW-0238">DNA-binding</keyword>
<protein>
    <recommendedName>
        <fullName evidence="3">HTH CENPB-type domain-containing protein</fullName>
    </recommendedName>
</protein>
<dbReference type="Gene3D" id="1.10.10.60">
    <property type="entry name" value="Homeodomain-like"/>
    <property type="match status" value="1"/>
</dbReference>
<evidence type="ECO:0000313" key="5">
    <source>
        <dbReference type="Proteomes" id="UP000752696"/>
    </source>
</evidence>
<proteinExistence type="predicted"/>
<dbReference type="Pfam" id="PF03221">
    <property type="entry name" value="HTH_Tnp_Tc5"/>
    <property type="match status" value="1"/>
</dbReference>
<sequence>MADSSSATSRQLNIAVRLDILNKLEAGGNIKDLAREYNVTDRTIRRIRQNASSIRQFAEEESKLQRKRMRSSTSADLDKELYSWILERRTAGGRITDNILIEKAKAMQEETGGPSNFTASRGWLWRFKKNYNLSHANVHGECDDTTTDESAAKQFIQQLSQLQDDLEIGDDNLYNVDETSLLWRTLPKGIMISANEIGKRFRHRLLQRFSQYENGTSEFYADYDIKDCIDLVNEAWSTILSLNIFDSWGKILNRGTRLVGRNLAGSSSSGTASYETISDEEVTEWISQCEEAERIGEDAIEEAEESSHLQPPSPIEAEEIDRLLYYLRKITVTEPAIANHAESIIDYYNSK</sequence>
<dbReference type="InterPro" id="IPR050863">
    <property type="entry name" value="CenT-Element_Derived"/>
</dbReference>
<keyword evidence="5" id="KW-1185">Reference proteome</keyword>
<dbReference type="GO" id="GO:0005634">
    <property type="term" value="C:nucleus"/>
    <property type="evidence" value="ECO:0007669"/>
    <property type="project" value="UniProtKB-SubCell"/>
</dbReference>
<dbReference type="InterPro" id="IPR006600">
    <property type="entry name" value="HTH_CenpB_DNA-bd_dom"/>
</dbReference>
<evidence type="ECO:0000259" key="3">
    <source>
        <dbReference type="PROSITE" id="PS51253"/>
    </source>
</evidence>
<dbReference type="InterPro" id="IPR009057">
    <property type="entry name" value="Homeodomain-like_sf"/>
</dbReference>
<name>A0A6V7H4M2_9HYME</name>
<feature type="domain" description="HTH CENPB-type" evidence="3">
    <location>
        <begin position="65"/>
        <end position="137"/>
    </location>
</feature>
<dbReference type="PANTHER" id="PTHR19303:SF73">
    <property type="entry name" value="PROTEIN PDC2"/>
    <property type="match status" value="1"/>
</dbReference>
<dbReference type="PANTHER" id="PTHR19303">
    <property type="entry name" value="TRANSPOSON"/>
    <property type="match status" value="1"/>
</dbReference>
<gene>
    <name evidence="4" type="ORF">MHI_LOCUS457283</name>
</gene>
<dbReference type="OrthoDB" id="7698582at2759"/>